<evidence type="ECO:0000313" key="2">
    <source>
        <dbReference type="Proteomes" id="UP000000561"/>
    </source>
</evidence>
<dbReference type="eggNOG" id="ENOG502S0TT">
    <property type="taxonomic scope" value="Eukaryota"/>
</dbReference>
<dbReference type="STRING" id="237631.A0A0D1CGI2"/>
<organism evidence="1 2">
    <name type="scientific">Mycosarcoma maydis</name>
    <name type="common">Corn smut fungus</name>
    <name type="synonym">Ustilago maydis</name>
    <dbReference type="NCBI Taxonomy" id="5270"/>
    <lineage>
        <taxon>Eukaryota</taxon>
        <taxon>Fungi</taxon>
        <taxon>Dikarya</taxon>
        <taxon>Basidiomycota</taxon>
        <taxon>Ustilaginomycotina</taxon>
        <taxon>Ustilaginomycetes</taxon>
        <taxon>Ustilaginales</taxon>
        <taxon>Ustilaginaceae</taxon>
        <taxon>Mycosarcoma</taxon>
    </lineage>
</organism>
<dbReference type="KEGG" id="uma:UMAG_05805"/>
<sequence>MSSANSPITQSTTTLSSNMKHFWQQDADLAICTTCGNQYSSESGPEECLICYDDRQYPCPTGQTYTSQKLLGSTTSFELVPEESDARILRIKLDPPFAIGQTPIVLLTQAGAVIWDCCGFASVELMQSICAASPTGKVHSIAISHPHFNAASLTWAKMLNCKVFISKLDRHWYQRGLNCHPSNPDVPARRQYLVQVQDDIFSIPGIPSLTLIRCGGHFPGSNALHWDRDAEAPAPRKPRGAAVFCADTFMVTLDRKRFTFAYSFPNNIPLPPRDVEHIWMQMRNFNWTATFGGWSGRHILTDSRAALLRSARYYVEKEGHSPDAFETFK</sequence>
<dbReference type="Proteomes" id="UP000000561">
    <property type="component" value="Chromosome 20"/>
</dbReference>
<name>A0A0D1CGI2_MYCMD</name>
<dbReference type="EMBL" id="CM003159">
    <property type="protein sequence ID" value="KIS66063.1"/>
    <property type="molecule type" value="Genomic_DNA"/>
</dbReference>
<dbReference type="OrthoDB" id="17458at2759"/>
<evidence type="ECO:0008006" key="3">
    <source>
        <dbReference type="Google" id="ProtNLM"/>
    </source>
</evidence>
<dbReference type="InterPro" id="IPR036866">
    <property type="entry name" value="RibonucZ/Hydroxyglut_hydro"/>
</dbReference>
<reference evidence="1 2" key="1">
    <citation type="journal article" date="2006" name="Nature">
        <title>Insights from the genome of the biotrophic fungal plant pathogen Ustilago maydis.</title>
        <authorList>
            <person name="Kamper J."/>
            <person name="Kahmann R."/>
            <person name="Bolker M."/>
            <person name="Ma L.J."/>
            <person name="Brefort T."/>
            <person name="Saville B.J."/>
            <person name="Banuett F."/>
            <person name="Kronstad J.W."/>
            <person name="Gold S.E."/>
            <person name="Muller O."/>
            <person name="Perlin M.H."/>
            <person name="Wosten H.A."/>
            <person name="de Vries R."/>
            <person name="Ruiz-Herrera J."/>
            <person name="Reynaga-Pena C.G."/>
            <person name="Snetselaar K."/>
            <person name="McCann M."/>
            <person name="Perez-Martin J."/>
            <person name="Feldbrugge M."/>
            <person name="Basse C.W."/>
            <person name="Steinberg G."/>
            <person name="Ibeas J.I."/>
            <person name="Holloman W."/>
            <person name="Guzman P."/>
            <person name="Farman M."/>
            <person name="Stajich J.E."/>
            <person name="Sentandreu R."/>
            <person name="Gonzalez-Prieto J.M."/>
            <person name="Kennell J.C."/>
            <person name="Molina L."/>
            <person name="Schirawski J."/>
            <person name="Mendoza-Mendoza A."/>
            <person name="Greilinger D."/>
            <person name="Munch K."/>
            <person name="Rossel N."/>
            <person name="Scherer M."/>
            <person name="Vranes M."/>
            <person name="Ladendorf O."/>
            <person name="Vincon V."/>
            <person name="Fuchs U."/>
            <person name="Sandrock B."/>
            <person name="Meng S."/>
            <person name="Ho E.C."/>
            <person name="Cahill M.J."/>
            <person name="Boyce K.J."/>
            <person name="Klose J."/>
            <person name="Klosterman S.J."/>
            <person name="Deelstra H.J."/>
            <person name="Ortiz-Castellanos L."/>
            <person name="Li W."/>
            <person name="Sanchez-Alonso P."/>
            <person name="Schreier P.H."/>
            <person name="Hauser-Hahn I."/>
            <person name="Vaupel M."/>
            <person name="Koopmann E."/>
            <person name="Friedrich G."/>
            <person name="Voss H."/>
            <person name="Schluter T."/>
            <person name="Margolis J."/>
            <person name="Platt D."/>
            <person name="Swimmer C."/>
            <person name="Gnirke A."/>
            <person name="Chen F."/>
            <person name="Vysotskaia V."/>
            <person name="Mannhaupt G."/>
            <person name="Guldener U."/>
            <person name="Munsterkotter M."/>
            <person name="Haase D."/>
            <person name="Oesterheld M."/>
            <person name="Mewes H.W."/>
            <person name="Mauceli E.W."/>
            <person name="DeCaprio D."/>
            <person name="Wade C.M."/>
            <person name="Butler J."/>
            <person name="Young S."/>
            <person name="Jaffe D.B."/>
            <person name="Calvo S."/>
            <person name="Nusbaum C."/>
            <person name="Galagan J."/>
            <person name="Birren B.W."/>
        </authorList>
    </citation>
    <scope>NUCLEOTIDE SEQUENCE [LARGE SCALE GENOMIC DNA]</scope>
    <source>
        <strain evidence="2">DSM 14603 / FGSC 9021 / UM521</strain>
    </source>
</reference>
<gene>
    <name evidence="1" type="ORF">UMAG_05805</name>
</gene>
<dbReference type="PANTHER" id="PTHR36839">
    <property type="entry name" value="METALLO-BETA-LACTAMASE FAMILY PROTEIN (AFU_ORTHOLOGUE AFUA_5G12770)"/>
    <property type="match status" value="1"/>
</dbReference>
<dbReference type="AlphaFoldDB" id="A0A0D1CGI2"/>
<proteinExistence type="predicted"/>
<accession>A0A0D1CGI2</accession>
<dbReference type="GeneID" id="23565593"/>
<dbReference type="InParanoid" id="A0A0D1CGI2"/>
<dbReference type="Gene3D" id="3.60.15.10">
    <property type="entry name" value="Ribonuclease Z/Hydroxyacylglutathione hydrolase-like"/>
    <property type="match status" value="1"/>
</dbReference>
<keyword evidence="2" id="KW-1185">Reference proteome</keyword>
<dbReference type="RefSeq" id="XP_011392179.1">
    <property type="nucleotide sequence ID" value="XM_011393877.1"/>
</dbReference>
<evidence type="ECO:0000313" key="1">
    <source>
        <dbReference type="EMBL" id="KIS66063.1"/>
    </source>
</evidence>
<dbReference type="VEuPathDB" id="FungiDB:UMAG_05805"/>
<protein>
    <recommendedName>
        <fullName evidence="3">Metallo-beta-lactamase domain-containing protein</fullName>
    </recommendedName>
</protein>
<dbReference type="SUPFAM" id="SSF56281">
    <property type="entry name" value="Metallo-hydrolase/oxidoreductase"/>
    <property type="match status" value="1"/>
</dbReference>
<dbReference type="PANTHER" id="PTHR36839:SF1">
    <property type="entry name" value="METALLO-BETA-LACTAMASE FAMILY PROTEIN (AFU_ORTHOLOGUE AFUA_5G12770)"/>
    <property type="match status" value="1"/>
</dbReference>